<dbReference type="EMBL" id="UINC01204027">
    <property type="protein sequence ID" value="SVE24560.1"/>
    <property type="molecule type" value="Genomic_DNA"/>
</dbReference>
<dbReference type="InterPro" id="IPR036866">
    <property type="entry name" value="RibonucZ/Hydroxyglut_hydro"/>
</dbReference>
<evidence type="ECO:0000259" key="1">
    <source>
        <dbReference type="Pfam" id="PF00753"/>
    </source>
</evidence>
<accession>A0A383BXL7</accession>
<name>A0A383BXL7_9ZZZZ</name>
<protein>
    <recommendedName>
        <fullName evidence="1">Metallo-beta-lactamase domain-containing protein</fullName>
    </recommendedName>
</protein>
<proteinExistence type="predicted"/>
<evidence type="ECO:0000313" key="2">
    <source>
        <dbReference type="EMBL" id="SVE24560.1"/>
    </source>
</evidence>
<feature type="domain" description="Metallo-beta-lactamase" evidence="1">
    <location>
        <begin position="71"/>
        <end position="120"/>
    </location>
</feature>
<dbReference type="InterPro" id="IPR001279">
    <property type="entry name" value="Metallo-B-lactamas"/>
</dbReference>
<organism evidence="2">
    <name type="scientific">marine metagenome</name>
    <dbReference type="NCBI Taxonomy" id="408172"/>
    <lineage>
        <taxon>unclassified sequences</taxon>
        <taxon>metagenomes</taxon>
        <taxon>ecological metagenomes</taxon>
    </lineage>
</organism>
<dbReference type="Gene3D" id="3.60.15.10">
    <property type="entry name" value="Ribonuclease Z/Hydroxyacylglutathione hydrolase-like"/>
    <property type="match status" value="1"/>
</dbReference>
<dbReference type="SUPFAM" id="SSF56281">
    <property type="entry name" value="Metallo-hydrolase/oxidoreductase"/>
    <property type="match status" value="1"/>
</dbReference>
<feature type="non-terminal residue" evidence="2">
    <location>
        <position position="160"/>
    </location>
</feature>
<gene>
    <name evidence="2" type="ORF">METZ01_LOCUS477414</name>
</gene>
<dbReference type="AlphaFoldDB" id="A0A383BXL7"/>
<reference evidence="2" key="1">
    <citation type="submission" date="2018-05" db="EMBL/GenBank/DDBJ databases">
        <authorList>
            <person name="Lanie J.A."/>
            <person name="Ng W.-L."/>
            <person name="Kazmierczak K.M."/>
            <person name="Andrzejewski T.M."/>
            <person name="Davidsen T.M."/>
            <person name="Wayne K.J."/>
            <person name="Tettelin H."/>
            <person name="Glass J.I."/>
            <person name="Rusch D."/>
            <person name="Podicherti R."/>
            <person name="Tsui H.-C.T."/>
            <person name="Winkler M.E."/>
        </authorList>
    </citation>
    <scope>NUCLEOTIDE SEQUENCE</scope>
</reference>
<sequence length="160" mass="17535">MHTMLLRFFLMFYCSTAFPHSGPEIPEPLPLKPLAVAFGWDFDKPEITVQAVTKNLNVLFGTGGNIAVSTGKDGVLIVDDQFPSLMPNIEAAIGELGGQAIDFVVNTHWHFDHAEGNLALGPKGTWLVSHSNSRSMMLDDHLINLVVASYLQKAYPEEAL</sequence>
<dbReference type="Pfam" id="PF00753">
    <property type="entry name" value="Lactamase_B"/>
    <property type="match status" value="1"/>
</dbReference>